<feature type="transmembrane region" description="Helical" evidence="2">
    <location>
        <begin position="107"/>
        <end position="127"/>
    </location>
</feature>
<dbReference type="InterPro" id="IPR043128">
    <property type="entry name" value="Rev_trsase/Diguanyl_cyclase"/>
</dbReference>
<feature type="transmembrane region" description="Helical" evidence="2">
    <location>
        <begin position="170"/>
        <end position="192"/>
    </location>
</feature>
<dbReference type="CDD" id="cd01949">
    <property type="entry name" value="GGDEF"/>
    <property type="match status" value="1"/>
</dbReference>
<feature type="coiled-coil region" evidence="1">
    <location>
        <begin position="325"/>
        <end position="355"/>
    </location>
</feature>
<feature type="transmembrane region" description="Helical" evidence="2">
    <location>
        <begin position="139"/>
        <end position="158"/>
    </location>
</feature>
<reference evidence="4" key="1">
    <citation type="submission" date="2021-01" db="EMBL/GenBank/DDBJ databases">
        <title>Whole genome shotgun sequence of Virgisporangium ochraceum NBRC 16418.</title>
        <authorList>
            <person name="Komaki H."/>
            <person name="Tamura T."/>
        </authorList>
    </citation>
    <scope>NUCLEOTIDE SEQUENCE</scope>
    <source>
        <strain evidence="4">NBRC 16418</strain>
    </source>
</reference>
<keyword evidence="2" id="KW-1133">Transmembrane helix</keyword>
<dbReference type="AlphaFoldDB" id="A0A8J3ZR13"/>
<keyword evidence="5" id="KW-1185">Reference proteome</keyword>
<evidence type="ECO:0000259" key="3">
    <source>
        <dbReference type="PROSITE" id="PS50887"/>
    </source>
</evidence>
<evidence type="ECO:0000256" key="2">
    <source>
        <dbReference type="SAM" id="Phobius"/>
    </source>
</evidence>
<dbReference type="PANTHER" id="PTHR46663">
    <property type="entry name" value="DIGUANYLATE CYCLASE DGCT-RELATED"/>
    <property type="match status" value="1"/>
</dbReference>
<keyword evidence="1" id="KW-0175">Coiled coil</keyword>
<dbReference type="InterPro" id="IPR029787">
    <property type="entry name" value="Nucleotide_cyclase"/>
</dbReference>
<dbReference type="NCBIfam" id="TIGR00254">
    <property type="entry name" value="GGDEF"/>
    <property type="match status" value="1"/>
</dbReference>
<evidence type="ECO:0000313" key="4">
    <source>
        <dbReference type="EMBL" id="GIJ67462.1"/>
    </source>
</evidence>
<dbReference type="PROSITE" id="PS50887">
    <property type="entry name" value="GGDEF"/>
    <property type="match status" value="1"/>
</dbReference>
<dbReference type="SUPFAM" id="SSF55073">
    <property type="entry name" value="Nucleotide cyclase"/>
    <property type="match status" value="1"/>
</dbReference>
<dbReference type="PANTHER" id="PTHR46663:SF2">
    <property type="entry name" value="GGDEF DOMAIN-CONTAINING PROTEIN"/>
    <property type="match status" value="1"/>
</dbReference>
<comment type="caution">
    <text evidence="4">The sequence shown here is derived from an EMBL/GenBank/DDBJ whole genome shotgun (WGS) entry which is preliminary data.</text>
</comment>
<feature type="transmembrane region" description="Helical" evidence="2">
    <location>
        <begin position="12"/>
        <end position="30"/>
    </location>
</feature>
<proteinExistence type="predicted"/>
<keyword evidence="2" id="KW-0812">Transmembrane</keyword>
<organism evidence="4 5">
    <name type="scientific">Virgisporangium ochraceum</name>
    <dbReference type="NCBI Taxonomy" id="65505"/>
    <lineage>
        <taxon>Bacteria</taxon>
        <taxon>Bacillati</taxon>
        <taxon>Actinomycetota</taxon>
        <taxon>Actinomycetes</taxon>
        <taxon>Micromonosporales</taxon>
        <taxon>Micromonosporaceae</taxon>
        <taxon>Virgisporangium</taxon>
    </lineage>
</organism>
<dbReference type="RefSeq" id="WP_203927426.1">
    <property type="nucleotide sequence ID" value="NZ_BOPH01000026.1"/>
</dbReference>
<dbReference type="Gene3D" id="3.30.70.270">
    <property type="match status" value="1"/>
</dbReference>
<feature type="transmembrane region" description="Helical" evidence="2">
    <location>
        <begin position="36"/>
        <end position="54"/>
    </location>
</feature>
<protein>
    <recommendedName>
        <fullName evidence="3">GGDEF domain-containing protein</fullName>
    </recommendedName>
</protein>
<feature type="domain" description="GGDEF" evidence="3">
    <location>
        <begin position="386"/>
        <end position="516"/>
    </location>
</feature>
<feature type="transmembrane region" description="Helical" evidence="2">
    <location>
        <begin position="74"/>
        <end position="95"/>
    </location>
</feature>
<dbReference type="Pfam" id="PF00990">
    <property type="entry name" value="GGDEF"/>
    <property type="match status" value="1"/>
</dbReference>
<feature type="transmembrane region" description="Helical" evidence="2">
    <location>
        <begin position="271"/>
        <end position="288"/>
    </location>
</feature>
<sequence length="516" mass="54209">MSMDALSRDRGIIAVATTTIGVLVVFGLDLLPYRVLGAAAALVSLILQVFAAVLSRRIAALPTTTRSGRRFWRVMAVAALFFAGGSVVAFGYSAADPDTVTRTEPPAQLTLFGLAALLLIVVIFTTPSGITSGRERVRFWLDVTTVMVGVAVLVWQLSGPSTDQPETGDLVRALVGPAAMVVVAFGVVRLALGRSAPMTRLAGAVGAVPAVLHAVNETTAAAMISSGHVSWHTGIVVLSNVGFVAGLRVQWVQSSTATAAPAGVDRSYNRMPYVAVLANYALLVWVLMDVGLGLSAWVVLGGALLGSALVVARQLAAFADNDDLVARLNAKVDELAEAKDVLQRAVQERDALGERLRHLAYHDALTGLANRTLFLDRLRAALAAGDTPTVLMLDLDGFKPVNDQHGHHAGDQLLQAVALRLSRCVRDAGTVARLGGDEFAVLLRTAPADPADLVRRLADAVAEPVKLGPDRTATVVSVGVSIGMATAGPGTDLTTLLHEADLEMYAKKRRKVGQPV</sequence>
<accession>A0A8J3ZR13</accession>
<dbReference type="InterPro" id="IPR052163">
    <property type="entry name" value="DGC-Regulatory_Protein"/>
</dbReference>
<dbReference type="InterPro" id="IPR000160">
    <property type="entry name" value="GGDEF_dom"/>
</dbReference>
<gene>
    <name evidence="4" type="ORF">Voc01_023790</name>
</gene>
<dbReference type="EMBL" id="BOPH01000026">
    <property type="protein sequence ID" value="GIJ67462.1"/>
    <property type="molecule type" value="Genomic_DNA"/>
</dbReference>
<keyword evidence="2" id="KW-0472">Membrane</keyword>
<dbReference type="Proteomes" id="UP000635606">
    <property type="component" value="Unassembled WGS sequence"/>
</dbReference>
<evidence type="ECO:0000313" key="5">
    <source>
        <dbReference type="Proteomes" id="UP000635606"/>
    </source>
</evidence>
<name>A0A8J3ZR13_9ACTN</name>
<dbReference type="SMART" id="SM00267">
    <property type="entry name" value="GGDEF"/>
    <property type="match status" value="1"/>
</dbReference>
<evidence type="ECO:0000256" key="1">
    <source>
        <dbReference type="SAM" id="Coils"/>
    </source>
</evidence>